<accession>A0ABP6ZKL7</accession>
<dbReference type="RefSeq" id="WP_345575810.1">
    <property type="nucleotide sequence ID" value="NZ_BAABDQ010000046.1"/>
</dbReference>
<dbReference type="EMBL" id="BAABDQ010000046">
    <property type="protein sequence ID" value="GAA3610911.1"/>
    <property type="molecule type" value="Genomic_DNA"/>
</dbReference>
<protein>
    <submittedName>
        <fullName evidence="2">Uncharacterized protein</fullName>
    </submittedName>
</protein>
<name>A0ABP6ZKL7_9ACTN</name>
<comment type="caution">
    <text evidence="2">The sequence shown here is derived from an EMBL/GenBank/DDBJ whole genome shotgun (WGS) entry which is preliminary data.</text>
</comment>
<evidence type="ECO:0000256" key="1">
    <source>
        <dbReference type="SAM" id="MobiDB-lite"/>
    </source>
</evidence>
<feature type="region of interest" description="Disordered" evidence="1">
    <location>
        <begin position="14"/>
        <end position="35"/>
    </location>
</feature>
<organism evidence="2 3">
    <name type="scientific">Nonomuraea rosea</name>
    <dbReference type="NCBI Taxonomy" id="638574"/>
    <lineage>
        <taxon>Bacteria</taxon>
        <taxon>Bacillati</taxon>
        <taxon>Actinomycetota</taxon>
        <taxon>Actinomycetes</taxon>
        <taxon>Streptosporangiales</taxon>
        <taxon>Streptosporangiaceae</taxon>
        <taxon>Nonomuraea</taxon>
    </lineage>
</organism>
<dbReference type="Proteomes" id="UP001500630">
    <property type="component" value="Unassembled WGS sequence"/>
</dbReference>
<keyword evidence="3" id="KW-1185">Reference proteome</keyword>
<evidence type="ECO:0000313" key="3">
    <source>
        <dbReference type="Proteomes" id="UP001500630"/>
    </source>
</evidence>
<gene>
    <name evidence="2" type="ORF">GCM10022419_114890</name>
</gene>
<sequence length="58" mass="6511">MTEPPEIFQQDVLRRHAPQGQLDDQRPHPGDPTPAMERAWLARVVAAQKAGRARRGEA</sequence>
<evidence type="ECO:0000313" key="2">
    <source>
        <dbReference type="EMBL" id="GAA3610911.1"/>
    </source>
</evidence>
<reference evidence="3" key="1">
    <citation type="journal article" date="2019" name="Int. J. Syst. Evol. Microbiol.">
        <title>The Global Catalogue of Microorganisms (GCM) 10K type strain sequencing project: providing services to taxonomists for standard genome sequencing and annotation.</title>
        <authorList>
            <consortium name="The Broad Institute Genomics Platform"/>
            <consortium name="The Broad Institute Genome Sequencing Center for Infectious Disease"/>
            <person name="Wu L."/>
            <person name="Ma J."/>
        </authorList>
    </citation>
    <scope>NUCLEOTIDE SEQUENCE [LARGE SCALE GENOMIC DNA]</scope>
    <source>
        <strain evidence="3">JCM 17326</strain>
    </source>
</reference>
<proteinExistence type="predicted"/>